<comment type="caution">
    <text evidence="2">The sequence shown here is derived from an EMBL/GenBank/DDBJ whole genome shotgun (WGS) entry which is preliminary data.</text>
</comment>
<gene>
    <name evidence="2" type="ORF">GCM10025874_17520</name>
</gene>
<dbReference type="EMBL" id="BSUL01000001">
    <property type="protein sequence ID" value="GMA28499.1"/>
    <property type="molecule type" value="Genomic_DNA"/>
</dbReference>
<accession>A0AA37X9D1</accession>
<evidence type="ECO:0000313" key="3">
    <source>
        <dbReference type="Proteomes" id="UP001157160"/>
    </source>
</evidence>
<dbReference type="AlphaFoldDB" id="A0AA37X9D1"/>
<dbReference type="Proteomes" id="UP001157160">
    <property type="component" value="Unassembled WGS sequence"/>
</dbReference>
<dbReference type="Pfam" id="PF01370">
    <property type="entry name" value="Epimerase"/>
    <property type="match status" value="2"/>
</dbReference>
<dbReference type="GO" id="GO:0005737">
    <property type="term" value="C:cytoplasm"/>
    <property type="evidence" value="ECO:0007669"/>
    <property type="project" value="TreeGrafter"/>
</dbReference>
<reference evidence="2 3" key="1">
    <citation type="journal article" date="2014" name="Int. J. Syst. Evol. Microbiol.">
        <title>Complete genome sequence of Corynebacterium casei LMG S-19264T (=DSM 44701T), isolated from a smear-ripened cheese.</title>
        <authorList>
            <consortium name="US DOE Joint Genome Institute (JGI-PGF)"/>
            <person name="Walter F."/>
            <person name="Albersmeier A."/>
            <person name="Kalinowski J."/>
            <person name="Ruckert C."/>
        </authorList>
    </citation>
    <scope>NUCLEOTIDE SEQUENCE [LARGE SCALE GENOMIC DNA]</scope>
    <source>
        <strain evidence="2 3">NBRC 112289</strain>
    </source>
</reference>
<organism evidence="2 3">
    <name type="scientific">Arenivirga flava</name>
    <dbReference type="NCBI Taxonomy" id="1930060"/>
    <lineage>
        <taxon>Bacteria</taxon>
        <taxon>Bacillati</taxon>
        <taxon>Actinomycetota</taxon>
        <taxon>Actinomycetes</taxon>
        <taxon>Micrococcales</taxon>
        <taxon>Microbacteriaceae</taxon>
        <taxon>Arenivirga</taxon>
    </lineage>
</organism>
<dbReference type="RefSeq" id="WP_284231828.1">
    <property type="nucleotide sequence ID" value="NZ_BSUL01000001.1"/>
</dbReference>
<dbReference type="InterPro" id="IPR001509">
    <property type="entry name" value="Epimerase_deHydtase"/>
</dbReference>
<feature type="domain" description="NAD-dependent epimerase/dehydratase" evidence="1">
    <location>
        <begin position="89"/>
        <end position="202"/>
    </location>
</feature>
<dbReference type="InterPro" id="IPR036291">
    <property type="entry name" value="NAD(P)-bd_dom_sf"/>
</dbReference>
<keyword evidence="3" id="KW-1185">Reference proteome</keyword>
<dbReference type="SUPFAM" id="SSF51735">
    <property type="entry name" value="NAD(P)-binding Rossmann-fold domains"/>
    <property type="match status" value="1"/>
</dbReference>
<proteinExistence type="predicted"/>
<protein>
    <submittedName>
        <fullName evidence="2">Reductase</fullName>
    </submittedName>
</protein>
<dbReference type="GO" id="GO:0004029">
    <property type="term" value="F:aldehyde dehydrogenase (NAD+) activity"/>
    <property type="evidence" value="ECO:0007669"/>
    <property type="project" value="TreeGrafter"/>
</dbReference>
<name>A0AA37X9D1_9MICO</name>
<dbReference type="InterPro" id="IPR051783">
    <property type="entry name" value="NAD(P)-dependent_oxidoreduct"/>
</dbReference>
<dbReference type="Gene3D" id="3.40.50.720">
    <property type="entry name" value="NAD(P)-binding Rossmann-like Domain"/>
    <property type="match status" value="1"/>
</dbReference>
<dbReference type="PANTHER" id="PTHR48079">
    <property type="entry name" value="PROTEIN YEEZ"/>
    <property type="match status" value="1"/>
</dbReference>
<evidence type="ECO:0000259" key="1">
    <source>
        <dbReference type="Pfam" id="PF01370"/>
    </source>
</evidence>
<feature type="domain" description="NAD-dependent epimerase/dehydratase" evidence="1">
    <location>
        <begin position="4"/>
        <end position="71"/>
    </location>
</feature>
<evidence type="ECO:0000313" key="2">
    <source>
        <dbReference type="EMBL" id="GMA28499.1"/>
    </source>
</evidence>
<sequence>MRSVLILGGSGWLGRRVAERALTDGAEVTCLARGRTGSVPPGARHLAVDRRKPDAYAAAAGEWDEVVELAHAPDLVEPALRALAPRAAHWTLVSSVSVYASSREPGADESAALVEPTDPSDYADAKVLAERMSAAALGDRLLAVRPGLIVGPGDPSDRFGYWPARLRRGGAVLAPRTEGRSVQVIDVDDLADWIVRAGPDGAAGPVNAVGRSHPLDAFLRVVAEATGFDGALVHAPDEELLARDVRYWAGPRSLPLWLPSSETGFTTRSGDAFRRSGGAPRPLEETVVRVLDDEVRRGIGRERRSGLRPSDEIDVIRSLA</sequence>
<dbReference type="PANTHER" id="PTHR48079:SF6">
    <property type="entry name" value="NAD(P)-BINDING DOMAIN-CONTAINING PROTEIN-RELATED"/>
    <property type="match status" value="1"/>
</dbReference>